<evidence type="ECO:0000256" key="9">
    <source>
        <dbReference type="ARBA" id="ARBA00025475"/>
    </source>
</evidence>
<dbReference type="InterPro" id="IPR006062">
    <property type="entry name" value="His_biosynth"/>
</dbReference>
<dbReference type="SUPFAM" id="SSF51366">
    <property type="entry name" value="Ribulose-phoshate binding barrel"/>
    <property type="match status" value="1"/>
</dbReference>
<evidence type="ECO:0000256" key="8">
    <source>
        <dbReference type="ARBA" id="ARBA00023239"/>
    </source>
</evidence>
<sequence>MLTKRIIPCFDVLDGRVVKHVGFLENRRDAGDPVALAERYCADGADELVLLDISASEEGRLATHRVVAQVAEKVNIPLTVGGGVSTVDDVRALLLAGADKVSMNTGAVRNPQLIREAAHRFGEQCVVVAIDAKLNETMGQYEVMVKGGKVGTGMDVITWAKRAADFGAGEILLTSFRQDGTREGFDITLTRLVAEAVNIPVIASGGAGKKEHFYKVLTEGKADAALAASVFHFAETSVGQVKAFLRQKGVPVRWTGTGTPA</sequence>
<name>A0A1I7FCK3_9BACL</name>
<evidence type="ECO:0000256" key="7">
    <source>
        <dbReference type="ARBA" id="ARBA00023102"/>
    </source>
</evidence>
<evidence type="ECO:0000256" key="4">
    <source>
        <dbReference type="ARBA" id="ARBA00011152"/>
    </source>
</evidence>
<keyword evidence="8 11" id="KW-0456">Lyase</keyword>
<comment type="subunit">
    <text evidence="4 11">Heterodimer of HisH and HisF.</text>
</comment>
<dbReference type="AlphaFoldDB" id="A0A1I7FCK3"/>
<accession>A0A1I7FCK3</accession>
<dbReference type="STRING" id="392015.SAMN05421543_101181"/>
<keyword evidence="6 11" id="KW-0028">Amino-acid biosynthesis</keyword>
<keyword evidence="5 11" id="KW-0963">Cytoplasm</keyword>
<dbReference type="NCBIfam" id="TIGR00735">
    <property type="entry name" value="hisF"/>
    <property type="match status" value="1"/>
</dbReference>
<evidence type="ECO:0000256" key="2">
    <source>
        <dbReference type="ARBA" id="ARBA00005091"/>
    </source>
</evidence>
<dbReference type="OrthoDB" id="9781903at2"/>
<dbReference type="Pfam" id="PF00977">
    <property type="entry name" value="His_biosynth"/>
    <property type="match status" value="1"/>
</dbReference>
<evidence type="ECO:0000256" key="12">
    <source>
        <dbReference type="RuleBase" id="RU003657"/>
    </source>
</evidence>
<reference evidence="14" key="1">
    <citation type="submission" date="2016-10" db="EMBL/GenBank/DDBJ databases">
        <authorList>
            <person name="Varghese N."/>
        </authorList>
    </citation>
    <scope>NUCLEOTIDE SEQUENCE [LARGE SCALE GENOMIC DNA]</scope>
    <source>
        <strain evidence="14">DSM 17980</strain>
    </source>
</reference>
<dbReference type="RefSeq" id="WP_074948665.1">
    <property type="nucleotide sequence ID" value="NZ_FPBV01000001.1"/>
</dbReference>
<evidence type="ECO:0000256" key="6">
    <source>
        <dbReference type="ARBA" id="ARBA00022605"/>
    </source>
</evidence>
<keyword evidence="7 11" id="KW-0368">Histidine biosynthesis</keyword>
<comment type="pathway">
    <text evidence="2 11">Amino-acid biosynthesis; L-histidine biosynthesis; L-histidine from 5-phospho-alpha-D-ribose 1-diphosphate: step 5/9.</text>
</comment>
<dbReference type="UniPathway" id="UPA00031">
    <property type="reaction ID" value="UER00010"/>
</dbReference>
<dbReference type="PANTHER" id="PTHR21235:SF2">
    <property type="entry name" value="IMIDAZOLE GLYCEROL PHOSPHATE SYNTHASE HISHF"/>
    <property type="match status" value="1"/>
</dbReference>
<comment type="subcellular location">
    <subcellularLocation>
        <location evidence="1 11">Cytoplasm</location>
    </subcellularLocation>
</comment>
<dbReference type="EMBL" id="FPBV01000001">
    <property type="protein sequence ID" value="SFU33919.1"/>
    <property type="molecule type" value="Genomic_DNA"/>
</dbReference>
<dbReference type="HAMAP" id="MF_01013">
    <property type="entry name" value="HisF"/>
    <property type="match status" value="1"/>
</dbReference>
<evidence type="ECO:0000256" key="11">
    <source>
        <dbReference type="HAMAP-Rule" id="MF_01013"/>
    </source>
</evidence>
<comment type="function">
    <text evidence="9 11">IGPS catalyzes the conversion of PRFAR and glutamine to IGP, AICAR and glutamate. The HisF subunit catalyzes the cyclization activity that produces IGP and AICAR from PRFAR using the ammonia provided by the HisH subunit.</text>
</comment>
<dbReference type="InterPro" id="IPR050064">
    <property type="entry name" value="IGPS_HisA/HisF"/>
</dbReference>
<dbReference type="EC" id="4.3.2.10" evidence="11"/>
<dbReference type="InterPro" id="IPR011060">
    <property type="entry name" value="RibuloseP-bd_barrel"/>
</dbReference>
<dbReference type="CDD" id="cd04731">
    <property type="entry name" value="HisF"/>
    <property type="match status" value="1"/>
</dbReference>
<dbReference type="InterPro" id="IPR004651">
    <property type="entry name" value="HisF"/>
</dbReference>
<keyword evidence="14" id="KW-1185">Reference proteome</keyword>
<dbReference type="FunFam" id="3.20.20.70:FF:000006">
    <property type="entry name" value="Imidazole glycerol phosphate synthase subunit HisF"/>
    <property type="match status" value="1"/>
</dbReference>
<comment type="catalytic activity">
    <reaction evidence="10 11">
        <text>5-[(5-phospho-1-deoxy-D-ribulos-1-ylimino)methylamino]-1-(5-phospho-beta-D-ribosyl)imidazole-4-carboxamide + L-glutamine = D-erythro-1-(imidazol-4-yl)glycerol 3-phosphate + 5-amino-1-(5-phospho-beta-D-ribosyl)imidazole-4-carboxamide + L-glutamate + H(+)</text>
        <dbReference type="Rhea" id="RHEA:24793"/>
        <dbReference type="ChEBI" id="CHEBI:15378"/>
        <dbReference type="ChEBI" id="CHEBI:29985"/>
        <dbReference type="ChEBI" id="CHEBI:58278"/>
        <dbReference type="ChEBI" id="CHEBI:58359"/>
        <dbReference type="ChEBI" id="CHEBI:58475"/>
        <dbReference type="ChEBI" id="CHEBI:58525"/>
        <dbReference type="EC" id="4.3.2.10"/>
    </reaction>
</comment>
<dbReference type="GO" id="GO:0005737">
    <property type="term" value="C:cytoplasm"/>
    <property type="evidence" value="ECO:0007669"/>
    <property type="project" value="UniProtKB-SubCell"/>
</dbReference>
<dbReference type="Proteomes" id="UP000183508">
    <property type="component" value="Unassembled WGS sequence"/>
</dbReference>
<dbReference type="InterPro" id="IPR013785">
    <property type="entry name" value="Aldolase_TIM"/>
</dbReference>
<protein>
    <recommendedName>
        <fullName evidence="11">Imidazole glycerol phosphate synthase subunit HisF</fullName>
        <ecNumber evidence="11">4.3.2.10</ecNumber>
    </recommendedName>
    <alternativeName>
        <fullName evidence="11">IGP synthase cyclase subunit</fullName>
    </alternativeName>
    <alternativeName>
        <fullName evidence="11">IGP synthase subunit HisF</fullName>
    </alternativeName>
    <alternativeName>
        <fullName evidence="11">ImGP synthase subunit HisF</fullName>
        <shortName evidence="11">IGPS subunit HisF</shortName>
    </alternativeName>
</protein>
<evidence type="ECO:0000256" key="10">
    <source>
        <dbReference type="ARBA" id="ARBA00047838"/>
    </source>
</evidence>
<dbReference type="GO" id="GO:0000105">
    <property type="term" value="P:L-histidine biosynthetic process"/>
    <property type="evidence" value="ECO:0007669"/>
    <property type="project" value="UniProtKB-UniRule"/>
</dbReference>
<proteinExistence type="inferred from homology"/>
<feature type="active site" evidence="11">
    <location>
        <position position="131"/>
    </location>
</feature>
<evidence type="ECO:0000256" key="1">
    <source>
        <dbReference type="ARBA" id="ARBA00004496"/>
    </source>
</evidence>
<dbReference type="GO" id="GO:0016829">
    <property type="term" value="F:lyase activity"/>
    <property type="evidence" value="ECO:0007669"/>
    <property type="project" value="UniProtKB-KW"/>
</dbReference>
<evidence type="ECO:0000313" key="14">
    <source>
        <dbReference type="Proteomes" id="UP000183508"/>
    </source>
</evidence>
<evidence type="ECO:0000256" key="3">
    <source>
        <dbReference type="ARBA" id="ARBA00009667"/>
    </source>
</evidence>
<dbReference type="Gene3D" id="3.20.20.70">
    <property type="entry name" value="Aldolase class I"/>
    <property type="match status" value="1"/>
</dbReference>
<evidence type="ECO:0000256" key="5">
    <source>
        <dbReference type="ARBA" id="ARBA00022490"/>
    </source>
</evidence>
<organism evidence="13 14">
    <name type="scientific">Alicyclobacillus macrosporangiidus</name>
    <dbReference type="NCBI Taxonomy" id="392015"/>
    <lineage>
        <taxon>Bacteria</taxon>
        <taxon>Bacillati</taxon>
        <taxon>Bacillota</taxon>
        <taxon>Bacilli</taxon>
        <taxon>Bacillales</taxon>
        <taxon>Alicyclobacillaceae</taxon>
        <taxon>Alicyclobacillus</taxon>
    </lineage>
</organism>
<dbReference type="GO" id="GO:0000107">
    <property type="term" value="F:imidazoleglycerol-phosphate synthase activity"/>
    <property type="evidence" value="ECO:0007669"/>
    <property type="project" value="UniProtKB-UniRule"/>
</dbReference>
<feature type="active site" evidence="11">
    <location>
        <position position="11"/>
    </location>
</feature>
<comment type="similarity">
    <text evidence="3 11 12">Belongs to the HisA/HisF family.</text>
</comment>
<dbReference type="PANTHER" id="PTHR21235">
    <property type="entry name" value="IMIDAZOLE GLYCEROL PHOSPHATE SYNTHASE SUBUNIT HISF/H IGP SYNTHASE SUBUNIT HISF/H"/>
    <property type="match status" value="1"/>
</dbReference>
<gene>
    <name evidence="11" type="primary">hisF</name>
    <name evidence="13" type="ORF">SAMN05421543_101181</name>
</gene>
<evidence type="ECO:0000313" key="13">
    <source>
        <dbReference type="EMBL" id="SFU33919.1"/>
    </source>
</evidence>
<dbReference type="eggNOG" id="COG0107">
    <property type="taxonomic scope" value="Bacteria"/>
</dbReference>